<dbReference type="EMBL" id="KN822054">
    <property type="protein sequence ID" value="KIM61261.1"/>
    <property type="molecule type" value="Genomic_DNA"/>
</dbReference>
<sequence length="183" mass="21510">ISSFADGHMLESVRNDPWKVLLASRMLNVTTGRAAFWKIVNRWPTPRELIDAPLDELVELLRPLGFYNKRAKWFKEISQRYIDDPPRYANSRPEAELTIASQRPCTRQTRSRARVSSSYPHTPISHFPGVGPYALDSFRIFCRSSLEPEADTTNEVWKQVMPSDKELVRYLKWKWAYEEHKIW</sequence>
<reference evidence="5" key="2">
    <citation type="submission" date="2015-01" db="EMBL/GenBank/DDBJ databases">
        <title>Evolutionary Origins and Diversification of the Mycorrhizal Mutualists.</title>
        <authorList>
            <consortium name="DOE Joint Genome Institute"/>
            <consortium name="Mycorrhizal Genomics Consortium"/>
            <person name="Kohler A."/>
            <person name="Kuo A."/>
            <person name="Nagy L.G."/>
            <person name="Floudas D."/>
            <person name="Copeland A."/>
            <person name="Barry K.W."/>
            <person name="Cichocki N."/>
            <person name="Veneault-Fourrey C."/>
            <person name="LaButti K."/>
            <person name="Lindquist E.A."/>
            <person name="Lipzen A."/>
            <person name="Lundell T."/>
            <person name="Morin E."/>
            <person name="Murat C."/>
            <person name="Riley R."/>
            <person name="Ohm R."/>
            <person name="Sun H."/>
            <person name="Tunlid A."/>
            <person name="Henrissat B."/>
            <person name="Grigoriev I.V."/>
            <person name="Hibbett D.S."/>
            <person name="Martin F."/>
        </authorList>
    </citation>
    <scope>NUCLEOTIDE SEQUENCE [LARGE SCALE GENOMIC DNA]</scope>
    <source>
        <strain evidence="5">Foug A</strain>
    </source>
</reference>
<dbReference type="OrthoDB" id="10265068at2759"/>
<feature type="domain" description="HhH-GPD" evidence="3">
    <location>
        <begin position="32"/>
        <end position="126"/>
    </location>
</feature>
<dbReference type="GO" id="GO:0003677">
    <property type="term" value="F:DNA binding"/>
    <property type="evidence" value="ECO:0007669"/>
    <property type="project" value="InterPro"/>
</dbReference>
<accession>A0A0C3DZG3</accession>
<feature type="non-terminal residue" evidence="4">
    <location>
        <position position="1"/>
    </location>
</feature>
<protein>
    <recommendedName>
        <fullName evidence="3">HhH-GPD domain-containing protein</fullName>
    </recommendedName>
</protein>
<keyword evidence="2" id="KW-0539">Nucleus</keyword>
<dbReference type="HOGENOM" id="CLU_053907_1_1_1"/>
<dbReference type="PANTHER" id="PTHR15074:SF0">
    <property type="entry name" value="METHYL-CPG-BINDING DOMAIN PROTEIN 4-LIKE PROTEIN"/>
    <property type="match status" value="1"/>
</dbReference>
<gene>
    <name evidence="4" type="ORF">SCLCIDRAFT_54412</name>
</gene>
<evidence type="ECO:0000259" key="3">
    <source>
        <dbReference type="Pfam" id="PF00730"/>
    </source>
</evidence>
<dbReference type="STRING" id="1036808.A0A0C3DZG3"/>
<dbReference type="InterPro" id="IPR003265">
    <property type="entry name" value="HhH-GPD_domain"/>
</dbReference>
<organism evidence="4 5">
    <name type="scientific">Scleroderma citrinum Foug A</name>
    <dbReference type="NCBI Taxonomy" id="1036808"/>
    <lineage>
        <taxon>Eukaryota</taxon>
        <taxon>Fungi</taxon>
        <taxon>Dikarya</taxon>
        <taxon>Basidiomycota</taxon>
        <taxon>Agaricomycotina</taxon>
        <taxon>Agaricomycetes</taxon>
        <taxon>Agaricomycetidae</taxon>
        <taxon>Boletales</taxon>
        <taxon>Sclerodermatineae</taxon>
        <taxon>Sclerodermataceae</taxon>
        <taxon>Scleroderma</taxon>
    </lineage>
</organism>
<name>A0A0C3DZG3_9AGAM</name>
<dbReference type="GO" id="GO:0003824">
    <property type="term" value="F:catalytic activity"/>
    <property type="evidence" value="ECO:0007669"/>
    <property type="project" value="InterPro"/>
</dbReference>
<evidence type="ECO:0000256" key="2">
    <source>
        <dbReference type="ARBA" id="ARBA00023242"/>
    </source>
</evidence>
<dbReference type="PANTHER" id="PTHR15074">
    <property type="entry name" value="METHYL-CPG-BINDING PROTEIN"/>
    <property type="match status" value="1"/>
</dbReference>
<feature type="non-terminal residue" evidence="4">
    <location>
        <position position="183"/>
    </location>
</feature>
<evidence type="ECO:0000256" key="1">
    <source>
        <dbReference type="ARBA" id="ARBA00004123"/>
    </source>
</evidence>
<dbReference type="SUPFAM" id="SSF48150">
    <property type="entry name" value="DNA-glycosylase"/>
    <property type="match status" value="1"/>
</dbReference>
<dbReference type="Gene3D" id="1.10.340.30">
    <property type="entry name" value="Hypothetical protein, domain 2"/>
    <property type="match status" value="1"/>
</dbReference>
<comment type="subcellular location">
    <subcellularLocation>
        <location evidence="1">Nucleus</location>
    </subcellularLocation>
</comment>
<evidence type="ECO:0000313" key="5">
    <source>
        <dbReference type="Proteomes" id="UP000053989"/>
    </source>
</evidence>
<dbReference type="AlphaFoldDB" id="A0A0C3DZG3"/>
<dbReference type="GO" id="GO:0006285">
    <property type="term" value="P:base-excision repair, AP site formation"/>
    <property type="evidence" value="ECO:0007669"/>
    <property type="project" value="UniProtKB-ARBA"/>
</dbReference>
<evidence type="ECO:0000313" key="4">
    <source>
        <dbReference type="EMBL" id="KIM61261.1"/>
    </source>
</evidence>
<dbReference type="Pfam" id="PF00730">
    <property type="entry name" value="HhH-GPD"/>
    <property type="match status" value="1"/>
</dbReference>
<dbReference type="InterPro" id="IPR011257">
    <property type="entry name" value="DNA_glycosylase"/>
</dbReference>
<reference evidence="4 5" key="1">
    <citation type="submission" date="2014-04" db="EMBL/GenBank/DDBJ databases">
        <authorList>
            <consortium name="DOE Joint Genome Institute"/>
            <person name="Kuo A."/>
            <person name="Kohler A."/>
            <person name="Nagy L.G."/>
            <person name="Floudas D."/>
            <person name="Copeland A."/>
            <person name="Barry K.W."/>
            <person name="Cichocki N."/>
            <person name="Veneault-Fourrey C."/>
            <person name="LaButti K."/>
            <person name="Lindquist E.A."/>
            <person name="Lipzen A."/>
            <person name="Lundell T."/>
            <person name="Morin E."/>
            <person name="Murat C."/>
            <person name="Sun H."/>
            <person name="Tunlid A."/>
            <person name="Henrissat B."/>
            <person name="Grigoriev I.V."/>
            <person name="Hibbett D.S."/>
            <person name="Martin F."/>
            <person name="Nordberg H.P."/>
            <person name="Cantor M.N."/>
            <person name="Hua S.X."/>
        </authorList>
    </citation>
    <scope>NUCLEOTIDE SEQUENCE [LARGE SCALE GENOMIC DNA]</scope>
    <source>
        <strain evidence="4 5">Foug A</strain>
    </source>
</reference>
<dbReference type="GO" id="GO:0005634">
    <property type="term" value="C:nucleus"/>
    <property type="evidence" value="ECO:0007669"/>
    <property type="project" value="UniProtKB-SubCell"/>
</dbReference>
<dbReference type="Proteomes" id="UP000053989">
    <property type="component" value="Unassembled WGS sequence"/>
</dbReference>
<dbReference type="InterPro" id="IPR045138">
    <property type="entry name" value="MeCP2/MBD4"/>
</dbReference>
<dbReference type="InParanoid" id="A0A0C3DZG3"/>
<keyword evidence="5" id="KW-1185">Reference proteome</keyword>
<proteinExistence type="predicted"/>